<dbReference type="AlphaFoldDB" id="A0A194AJX9"/>
<dbReference type="PRINTS" id="PR01036">
    <property type="entry name" value="TCRTETB"/>
</dbReference>
<evidence type="ECO:0000256" key="2">
    <source>
        <dbReference type="ARBA" id="ARBA00022448"/>
    </source>
</evidence>
<organism evidence="8 9">
    <name type="scientific">Desulfoplanes formicivorans</name>
    <dbReference type="NCBI Taxonomy" id="1592317"/>
    <lineage>
        <taxon>Bacteria</taxon>
        <taxon>Pseudomonadati</taxon>
        <taxon>Thermodesulfobacteriota</taxon>
        <taxon>Desulfovibrionia</taxon>
        <taxon>Desulfovibrionales</taxon>
        <taxon>Desulfoplanaceae</taxon>
        <taxon>Desulfoplanes</taxon>
    </lineage>
</organism>
<comment type="subcellular location">
    <subcellularLocation>
        <location evidence="1">Membrane</location>
        <topology evidence="1">Multi-pass membrane protein</topology>
    </subcellularLocation>
</comment>
<feature type="transmembrane region" description="Helical" evidence="6">
    <location>
        <begin position="93"/>
        <end position="120"/>
    </location>
</feature>
<dbReference type="RefSeq" id="WP_218069976.1">
    <property type="nucleotide sequence ID" value="NZ_BDFE01000016.1"/>
</dbReference>
<dbReference type="GO" id="GO:0022857">
    <property type="term" value="F:transmembrane transporter activity"/>
    <property type="evidence" value="ECO:0007669"/>
    <property type="project" value="InterPro"/>
</dbReference>
<gene>
    <name evidence="8" type="ORF">DPF_1749</name>
</gene>
<evidence type="ECO:0000313" key="9">
    <source>
        <dbReference type="Proteomes" id="UP000095200"/>
    </source>
</evidence>
<dbReference type="Gene3D" id="1.20.1720.10">
    <property type="entry name" value="Multidrug resistance protein D"/>
    <property type="match status" value="1"/>
</dbReference>
<dbReference type="PANTHER" id="PTHR42718:SF9">
    <property type="entry name" value="MAJOR FACILITATOR SUPERFAMILY MULTIDRUG TRANSPORTER MFSC"/>
    <property type="match status" value="1"/>
</dbReference>
<keyword evidence="2" id="KW-0813">Transport</keyword>
<dbReference type="PANTHER" id="PTHR42718">
    <property type="entry name" value="MAJOR FACILITATOR SUPERFAMILY MULTIDRUG TRANSPORTER MFSC"/>
    <property type="match status" value="1"/>
</dbReference>
<keyword evidence="5 6" id="KW-0472">Membrane</keyword>
<evidence type="ECO:0000256" key="1">
    <source>
        <dbReference type="ARBA" id="ARBA00004141"/>
    </source>
</evidence>
<evidence type="ECO:0000256" key="4">
    <source>
        <dbReference type="ARBA" id="ARBA00022989"/>
    </source>
</evidence>
<dbReference type="GO" id="GO:0016020">
    <property type="term" value="C:membrane"/>
    <property type="evidence" value="ECO:0007669"/>
    <property type="project" value="UniProtKB-SubCell"/>
</dbReference>
<dbReference type="InterPro" id="IPR020846">
    <property type="entry name" value="MFS_dom"/>
</dbReference>
<evidence type="ECO:0000256" key="3">
    <source>
        <dbReference type="ARBA" id="ARBA00022692"/>
    </source>
</evidence>
<dbReference type="InterPro" id="IPR011701">
    <property type="entry name" value="MFS"/>
</dbReference>
<keyword evidence="9" id="KW-1185">Reference proteome</keyword>
<dbReference type="STRING" id="1592317.DPF_1749"/>
<feature type="transmembrane region" description="Helical" evidence="6">
    <location>
        <begin position="308"/>
        <end position="330"/>
    </location>
</feature>
<dbReference type="EMBL" id="BDFE01000016">
    <property type="protein sequence ID" value="GAU09029.1"/>
    <property type="molecule type" value="Genomic_DNA"/>
</dbReference>
<name>A0A194AJX9_9BACT</name>
<dbReference type="InterPro" id="IPR036259">
    <property type="entry name" value="MFS_trans_sf"/>
</dbReference>
<feature type="transmembrane region" description="Helical" evidence="6">
    <location>
        <begin position="213"/>
        <end position="232"/>
    </location>
</feature>
<evidence type="ECO:0000256" key="6">
    <source>
        <dbReference type="SAM" id="Phobius"/>
    </source>
</evidence>
<evidence type="ECO:0000256" key="5">
    <source>
        <dbReference type="ARBA" id="ARBA00023136"/>
    </source>
</evidence>
<feature type="transmembrane region" description="Helical" evidence="6">
    <location>
        <begin position="126"/>
        <end position="147"/>
    </location>
</feature>
<dbReference type="Gene3D" id="1.20.1250.20">
    <property type="entry name" value="MFS general substrate transporter like domains"/>
    <property type="match status" value="1"/>
</dbReference>
<dbReference type="CDD" id="cd17321">
    <property type="entry name" value="MFS_MMR_MDR_like"/>
    <property type="match status" value="1"/>
</dbReference>
<dbReference type="Pfam" id="PF07690">
    <property type="entry name" value="MFS_1"/>
    <property type="match status" value="2"/>
</dbReference>
<reference evidence="9" key="1">
    <citation type="submission" date="2016-06" db="EMBL/GenBank/DDBJ databases">
        <title>Draft genome sequence of Desulfoplanes formicivorans strain Pf12B.</title>
        <authorList>
            <person name="Watanabe M."/>
            <person name="Kojima H."/>
            <person name="Fukui M."/>
        </authorList>
    </citation>
    <scope>NUCLEOTIDE SEQUENCE [LARGE SCALE GENOMIC DNA]</scope>
    <source>
        <strain evidence="9">Pf12B</strain>
    </source>
</reference>
<dbReference type="PROSITE" id="PS50850">
    <property type="entry name" value="MFS"/>
    <property type="match status" value="1"/>
</dbReference>
<feature type="transmembrane region" description="Helical" evidence="6">
    <location>
        <begin position="238"/>
        <end position="255"/>
    </location>
</feature>
<comment type="caution">
    <text evidence="8">The sequence shown here is derived from an EMBL/GenBank/DDBJ whole genome shotgun (WGS) entry which is preliminary data.</text>
</comment>
<feature type="transmembrane region" description="Helical" evidence="6">
    <location>
        <begin position="276"/>
        <end position="302"/>
    </location>
</feature>
<feature type="transmembrane region" description="Helical" evidence="6">
    <location>
        <begin position="367"/>
        <end position="392"/>
    </location>
</feature>
<feature type="domain" description="Major facilitator superfamily (MFS) profile" evidence="7">
    <location>
        <begin position="27"/>
        <end position="474"/>
    </location>
</feature>
<feature type="transmembrane region" description="Helical" evidence="6">
    <location>
        <begin position="179"/>
        <end position="201"/>
    </location>
</feature>
<keyword evidence="3 6" id="KW-0812">Transmembrane</keyword>
<feature type="transmembrane region" description="Helical" evidence="6">
    <location>
        <begin position="443"/>
        <end position="468"/>
    </location>
</feature>
<accession>A0A194AJX9</accession>
<proteinExistence type="predicted"/>
<feature type="transmembrane region" description="Helical" evidence="6">
    <location>
        <begin position="61"/>
        <end position="81"/>
    </location>
</feature>
<dbReference type="Proteomes" id="UP000095200">
    <property type="component" value="Unassembled WGS sequence"/>
</dbReference>
<feature type="transmembrane region" description="Helical" evidence="6">
    <location>
        <begin position="413"/>
        <end position="431"/>
    </location>
</feature>
<dbReference type="FunFam" id="1.20.1250.20:FF:000503">
    <property type="entry name" value="Drug resistance transporter, EmrB/QacA subfamily"/>
    <property type="match status" value="1"/>
</dbReference>
<feature type="transmembrane region" description="Helical" evidence="6">
    <location>
        <begin position="27"/>
        <end position="49"/>
    </location>
</feature>
<dbReference type="SUPFAM" id="SSF103473">
    <property type="entry name" value="MFS general substrate transporter"/>
    <property type="match status" value="1"/>
</dbReference>
<evidence type="ECO:0000259" key="7">
    <source>
        <dbReference type="PROSITE" id="PS50850"/>
    </source>
</evidence>
<protein>
    <submittedName>
        <fullName evidence="8">MFS transporter</fullName>
    </submittedName>
</protein>
<evidence type="ECO:0000313" key="8">
    <source>
        <dbReference type="EMBL" id="GAU09029.1"/>
    </source>
</evidence>
<sequence length="474" mass="50391">MHVTNPSDKPQEPLMGCHENPDLERSVLMVVCLTTFVTPFMLSGINIALPHIQSTFASSAVALSWVTTSYLLATAVFLVPMGRLADMYGRWRFFLAGVVLFVVSSLGSGLAGSMSMLLAMRVVQGLGGAMIQCTGVAILACVFPPAFRGRAMGFQVASVYLGLSLGPFVGGWMTNMLGWRSVFLTGSAVGLYAFGLACVRLPREEDTTQGERFDLAGSVIYGLSLAGLVIGAPRLPGLSGWLLVMGGVAGLVVFIRMQKQGAFPVVNMRIFTGNRVFAFSNLAALIHYSGSYAVMFLLSLYLQYIKGMQAHTAGMILVCQPVFQAVLSPLAGRLSDRMEPGIIASVGMGMTALGLIGFAFLDEGFPLLAIMSILCFMGIGFALFSSPNMNAIMGSVTRKNYGLAAGISSTMRTLGMLVSMGTSTVLFAAMLGTAPIEPATYPIFLHTVRLCFLVFACMCAVGIIFSLVRGKIHG</sequence>
<keyword evidence="4 6" id="KW-1133">Transmembrane helix</keyword>
<feature type="transmembrane region" description="Helical" evidence="6">
    <location>
        <begin position="154"/>
        <end position="173"/>
    </location>
</feature>
<feature type="transmembrane region" description="Helical" evidence="6">
    <location>
        <begin position="342"/>
        <end position="361"/>
    </location>
</feature>